<evidence type="ECO:0000313" key="2">
    <source>
        <dbReference type="EMBL" id="CAI2374774.1"/>
    </source>
</evidence>
<reference evidence="2" key="1">
    <citation type="submission" date="2023-07" db="EMBL/GenBank/DDBJ databases">
        <authorList>
            <consortium name="AG Swart"/>
            <person name="Singh M."/>
            <person name="Singh A."/>
            <person name="Seah K."/>
            <person name="Emmerich C."/>
        </authorList>
    </citation>
    <scope>NUCLEOTIDE SEQUENCE</scope>
    <source>
        <strain evidence="2">DP1</strain>
    </source>
</reference>
<gene>
    <name evidence="2" type="ORF">ECRASSUSDP1_LOCUS16131</name>
</gene>
<dbReference type="EMBL" id="CAMPGE010016199">
    <property type="protein sequence ID" value="CAI2374774.1"/>
    <property type="molecule type" value="Genomic_DNA"/>
</dbReference>
<sequence length="95" mass="10296">MSRSIPIPSASIKTQKESHSESDSKTLYPSTSQKTQKPSPISSSPSHNLSKCYLPQIPPKATPISQAPLSRLLTHTYSSKKSFNSYSSASCLLQA</sequence>
<evidence type="ECO:0000313" key="3">
    <source>
        <dbReference type="Proteomes" id="UP001295684"/>
    </source>
</evidence>
<accession>A0AAD1XLC9</accession>
<organism evidence="2 3">
    <name type="scientific">Euplotes crassus</name>
    <dbReference type="NCBI Taxonomy" id="5936"/>
    <lineage>
        <taxon>Eukaryota</taxon>
        <taxon>Sar</taxon>
        <taxon>Alveolata</taxon>
        <taxon>Ciliophora</taxon>
        <taxon>Intramacronucleata</taxon>
        <taxon>Spirotrichea</taxon>
        <taxon>Hypotrichia</taxon>
        <taxon>Euplotida</taxon>
        <taxon>Euplotidae</taxon>
        <taxon>Moneuplotes</taxon>
    </lineage>
</organism>
<feature type="compositionally biased region" description="Basic and acidic residues" evidence="1">
    <location>
        <begin position="14"/>
        <end position="24"/>
    </location>
</feature>
<feature type="compositionally biased region" description="Polar residues" evidence="1">
    <location>
        <begin position="25"/>
        <end position="37"/>
    </location>
</feature>
<name>A0AAD1XLC9_EUPCR</name>
<dbReference type="Proteomes" id="UP001295684">
    <property type="component" value="Unassembled WGS sequence"/>
</dbReference>
<keyword evidence="3" id="KW-1185">Reference proteome</keyword>
<evidence type="ECO:0000256" key="1">
    <source>
        <dbReference type="SAM" id="MobiDB-lite"/>
    </source>
</evidence>
<dbReference type="AlphaFoldDB" id="A0AAD1XLC9"/>
<comment type="caution">
    <text evidence="2">The sequence shown here is derived from an EMBL/GenBank/DDBJ whole genome shotgun (WGS) entry which is preliminary data.</text>
</comment>
<protein>
    <submittedName>
        <fullName evidence="2">Uncharacterized protein</fullName>
    </submittedName>
</protein>
<proteinExistence type="predicted"/>
<feature type="region of interest" description="Disordered" evidence="1">
    <location>
        <begin position="1"/>
        <end position="57"/>
    </location>
</feature>